<dbReference type="AlphaFoldDB" id="A0A7R9IGP4"/>
<dbReference type="EMBL" id="OE002072">
    <property type="protein sequence ID" value="CAD7458093.1"/>
    <property type="molecule type" value="Genomic_DNA"/>
</dbReference>
<protein>
    <submittedName>
        <fullName evidence="2">Uncharacterized protein</fullName>
    </submittedName>
</protein>
<name>A0A7R9IGP4_9NEOP</name>
<gene>
    <name evidence="2" type="ORF">TTEB3V08_LOCUS6079</name>
</gene>
<proteinExistence type="predicted"/>
<accession>A0A7R9IGP4</accession>
<keyword evidence="1" id="KW-0175">Coiled coil</keyword>
<evidence type="ECO:0000256" key="1">
    <source>
        <dbReference type="SAM" id="Coils"/>
    </source>
</evidence>
<sequence>MVKLQRLYKFDQRVVLSAVADLLAVSATNERTSLVVRYLNPNTETPRHEVSLTHLLTEHIKFDTHSDLDCLFNTGQVMSGLAGILVKIVPVFDVEYRMEVYIREMSQVYLLVSRLYSLIPVNTLAVLPWVPTAPPNPRKLYKALLAEVRLMESLAPTDDTDMDYTGDIPVLEDKLTEVRQRLAALELETDLLAARL</sequence>
<organism evidence="2">
    <name type="scientific">Timema tahoe</name>
    <dbReference type="NCBI Taxonomy" id="61484"/>
    <lineage>
        <taxon>Eukaryota</taxon>
        <taxon>Metazoa</taxon>
        <taxon>Ecdysozoa</taxon>
        <taxon>Arthropoda</taxon>
        <taxon>Hexapoda</taxon>
        <taxon>Insecta</taxon>
        <taxon>Pterygota</taxon>
        <taxon>Neoptera</taxon>
        <taxon>Polyneoptera</taxon>
        <taxon>Phasmatodea</taxon>
        <taxon>Timematodea</taxon>
        <taxon>Timematoidea</taxon>
        <taxon>Timematidae</taxon>
        <taxon>Timema</taxon>
    </lineage>
</organism>
<reference evidence="2" key="1">
    <citation type="submission" date="2020-11" db="EMBL/GenBank/DDBJ databases">
        <authorList>
            <person name="Tran Van P."/>
        </authorList>
    </citation>
    <scope>NUCLEOTIDE SEQUENCE</scope>
</reference>
<evidence type="ECO:0000313" key="2">
    <source>
        <dbReference type="EMBL" id="CAD7458093.1"/>
    </source>
</evidence>
<feature type="coiled-coil region" evidence="1">
    <location>
        <begin position="168"/>
        <end position="195"/>
    </location>
</feature>